<evidence type="ECO:0000313" key="8">
    <source>
        <dbReference type="Proteomes" id="UP000067689"/>
    </source>
</evidence>
<evidence type="ECO:0000256" key="1">
    <source>
        <dbReference type="ARBA" id="ARBA00004141"/>
    </source>
</evidence>
<dbReference type="STRING" id="2041.AERYTH_10855"/>
<gene>
    <name evidence="7" type="ORF">AERYTH_10855</name>
</gene>
<name>A0A0U4CWS5_9ACTN</name>
<dbReference type="GO" id="GO:0016020">
    <property type="term" value="C:membrane"/>
    <property type="evidence" value="ECO:0007669"/>
    <property type="project" value="UniProtKB-SubCell"/>
</dbReference>
<evidence type="ECO:0000313" key="7">
    <source>
        <dbReference type="EMBL" id="ALX05165.1"/>
    </source>
</evidence>
<protein>
    <recommendedName>
        <fullName evidence="6">ABC-2 type transporter transmembrane domain-containing protein</fullName>
    </recommendedName>
</protein>
<dbReference type="PATRIC" id="fig|2041.4.peg.2269"/>
<evidence type="ECO:0000256" key="2">
    <source>
        <dbReference type="ARBA" id="ARBA00022692"/>
    </source>
</evidence>
<keyword evidence="8" id="KW-1185">Reference proteome</keyword>
<dbReference type="RefSeq" id="WP_067858429.1">
    <property type="nucleotide sequence ID" value="NZ_CP011502.1"/>
</dbReference>
<dbReference type="OrthoDB" id="3268959at2"/>
<feature type="domain" description="ABC-2 type transporter transmembrane" evidence="6">
    <location>
        <begin position="42"/>
        <end position="374"/>
    </location>
</feature>
<proteinExistence type="predicted"/>
<feature type="transmembrane region" description="Helical" evidence="5">
    <location>
        <begin position="40"/>
        <end position="59"/>
    </location>
</feature>
<comment type="subcellular location">
    <subcellularLocation>
        <location evidence="1">Membrane</location>
        <topology evidence="1">Multi-pass membrane protein</topology>
    </subcellularLocation>
</comment>
<keyword evidence="2 5" id="KW-0812">Transmembrane</keyword>
<feature type="transmembrane region" description="Helical" evidence="5">
    <location>
        <begin position="274"/>
        <end position="294"/>
    </location>
</feature>
<dbReference type="EMBL" id="CP011502">
    <property type="protein sequence ID" value="ALX05165.1"/>
    <property type="molecule type" value="Genomic_DNA"/>
</dbReference>
<accession>A0A0U4CWS5</accession>
<organism evidence="7 8">
    <name type="scientific">Aeromicrobium erythreum</name>
    <dbReference type="NCBI Taxonomy" id="2041"/>
    <lineage>
        <taxon>Bacteria</taxon>
        <taxon>Bacillati</taxon>
        <taxon>Actinomycetota</taxon>
        <taxon>Actinomycetes</taxon>
        <taxon>Propionibacteriales</taxon>
        <taxon>Nocardioidaceae</taxon>
        <taxon>Aeromicrobium</taxon>
    </lineage>
</organism>
<keyword evidence="3 5" id="KW-1133">Transmembrane helix</keyword>
<feature type="transmembrane region" description="Helical" evidence="5">
    <location>
        <begin position="236"/>
        <end position="262"/>
    </location>
</feature>
<evidence type="ECO:0000259" key="6">
    <source>
        <dbReference type="Pfam" id="PF12698"/>
    </source>
</evidence>
<evidence type="ECO:0000256" key="5">
    <source>
        <dbReference type="SAM" id="Phobius"/>
    </source>
</evidence>
<dbReference type="KEGG" id="aer:AERYTH_10855"/>
<dbReference type="GO" id="GO:0140359">
    <property type="term" value="F:ABC-type transporter activity"/>
    <property type="evidence" value="ECO:0007669"/>
    <property type="project" value="InterPro"/>
</dbReference>
<dbReference type="PANTHER" id="PTHR43471:SF3">
    <property type="entry name" value="ABC TRANSPORTER PERMEASE PROTEIN NATB"/>
    <property type="match status" value="1"/>
</dbReference>
<feature type="transmembrane region" description="Helical" evidence="5">
    <location>
        <begin position="315"/>
        <end position="337"/>
    </location>
</feature>
<dbReference type="PANTHER" id="PTHR43471">
    <property type="entry name" value="ABC TRANSPORTER PERMEASE"/>
    <property type="match status" value="1"/>
</dbReference>
<dbReference type="InterPro" id="IPR013525">
    <property type="entry name" value="ABC2_TM"/>
</dbReference>
<evidence type="ECO:0000256" key="4">
    <source>
        <dbReference type="ARBA" id="ARBA00023136"/>
    </source>
</evidence>
<feature type="transmembrane region" description="Helical" evidence="5">
    <location>
        <begin position="357"/>
        <end position="378"/>
    </location>
</feature>
<dbReference type="Proteomes" id="UP000067689">
    <property type="component" value="Chromosome"/>
</dbReference>
<keyword evidence="4 5" id="KW-0472">Membrane</keyword>
<dbReference type="Pfam" id="PF12698">
    <property type="entry name" value="ABC2_membrane_3"/>
    <property type="match status" value="1"/>
</dbReference>
<dbReference type="AlphaFoldDB" id="A0A0U4CWS5"/>
<feature type="transmembrane region" description="Helical" evidence="5">
    <location>
        <begin position="186"/>
        <end position="207"/>
    </location>
</feature>
<sequence length="402" mass="42321">MSTHTPHPDQSSGTRAPRDAWKVVARREIDVQVRTKSFRIGLLVTIVGIVATIVGVHWFQNRDTTQTVAVVEPAAAAVVKAADQLAGDDTLTIRPKSVADTAAAERAVKDGDADAALLATDDGYELVGERDVDATVQQSVTAAVRATALQQNAAAQDVDLSALDAGTTTSERLLDRGADDGGLRQATSFVFVLLFYLTAIVLGMGIASSVTQEKESRVVEILAAAVPIRQLLWGKVVGNTALAVLQIVSYAAAGVVGLLLTGQSGALDVVGLPMLWYVLFFLVGFVALASLWSVAGSLASRTQDLQSTTMPAQMLLLVPYFLAILGGESIKTVVSMIPVVSSMMMPARLVEGSVPAWQVAVALGGTLLASVLLVRVGARVFERTLLRTGDKIGYREALSLAE</sequence>
<evidence type="ECO:0000256" key="3">
    <source>
        <dbReference type="ARBA" id="ARBA00022989"/>
    </source>
</evidence>
<reference evidence="7 8" key="1">
    <citation type="journal article" date="1991" name="Int. J. Syst. Bacteriol.">
        <title>Description of the erythromycin-producing bacterium Arthrobacter sp. strain NRRL B-3381 as Aeromicrobium erythreum gen. nov., sp. nov.</title>
        <authorList>
            <person name="Miller E.S."/>
            <person name="Woese C.R."/>
            <person name="Brenner S."/>
        </authorList>
    </citation>
    <scope>NUCLEOTIDE SEQUENCE [LARGE SCALE GENOMIC DNA]</scope>
    <source>
        <strain evidence="7 8">AR18</strain>
    </source>
</reference>